<evidence type="ECO:0000256" key="2">
    <source>
        <dbReference type="ARBA" id="ARBA00022723"/>
    </source>
</evidence>
<dbReference type="EMBL" id="ML976618">
    <property type="protein sequence ID" value="KAF1842375.1"/>
    <property type="molecule type" value="Genomic_DNA"/>
</dbReference>
<evidence type="ECO:0000259" key="5">
    <source>
        <dbReference type="PROSITE" id="PS51891"/>
    </source>
</evidence>
<evidence type="ECO:0000256" key="3">
    <source>
        <dbReference type="ARBA" id="ARBA00022833"/>
    </source>
</evidence>
<reference evidence="6" key="1">
    <citation type="submission" date="2020-01" db="EMBL/GenBank/DDBJ databases">
        <authorList>
            <consortium name="DOE Joint Genome Institute"/>
            <person name="Haridas S."/>
            <person name="Albert R."/>
            <person name="Binder M."/>
            <person name="Bloem J."/>
            <person name="Labutti K."/>
            <person name="Salamov A."/>
            <person name="Andreopoulos B."/>
            <person name="Baker S.E."/>
            <person name="Barry K."/>
            <person name="Bills G."/>
            <person name="Bluhm B.H."/>
            <person name="Cannon C."/>
            <person name="Castanera R."/>
            <person name="Culley D.E."/>
            <person name="Daum C."/>
            <person name="Ezra D."/>
            <person name="Gonzalez J.B."/>
            <person name="Henrissat B."/>
            <person name="Kuo A."/>
            <person name="Liang C."/>
            <person name="Lipzen A."/>
            <person name="Lutzoni F."/>
            <person name="Magnuson J."/>
            <person name="Mondo S."/>
            <person name="Nolan M."/>
            <person name="Ohm R."/>
            <person name="Pangilinan J."/>
            <person name="Park H.-J."/>
            <person name="Ramirez L."/>
            <person name="Alfaro M."/>
            <person name="Sun H."/>
            <person name="Tritt A."/>
            <person name="Yoshinaga Y."/>
            <person name="Zwiers L.-H."/>
            <person name="Turgeon B.G."/>
            <person name="Goodwin S.B."/>
            <person name="Spatafora J.W."/>
            <person name="Crous P.W."/>
            <person name="Grigoriev I.V."/>
        </authorList>
    </citation>
    <scope>NUCLEOTIDE SEQUENCE</scope>
    <source>
        <strain evidence="6">CBS 394.84</strain>
    </source>
</reference>
<dbReference type="InterPro" id="IPR006913">
    <property type="entry name" value="CENP-V/GFA"/>
</dbReference>
<sequence>MSSSSLCDSHHIWSLKRLTGLNISAYFAPQDNNKLLSNLQTLFVYAKYSRLLSPSQASMSRALSQPFNGHCACKTITYTLLAPPLITHCCHCTYCQRESGSAFGLNSVVEIYNFRITSSAKPTVTGVSSLSSPSGDKHLIAHCPKCLTVLYAHYGANRSLMFVKVGSLDDESREMVRPDVHIFTSTKMEWVNLGTEEERGVKVFEEYYPREEVWSQESLKRRERLLEWLEEKKRGEEDVGPKED</sequence>
<dbReference type="SUPFAM" id="SSF51316">
    <property type="entry name" value="Mss4-like"/>
    <property type="match status" value="1"/>
</dbReference>
<keyword evidence="3" id="KW-0862">Zinc</keyword>
<dbReference type="PANTHER" id="PTHR33337">
    <property type="entry name" value="GFA DOMAIN-CONTAINING PROTEIN"/>
    <property type="match status" value="1"/>
</dbReference>
<name>A0A9P4L589_9PLEO</name>
<dbReference type="AlphaFoldDB" id="A0A9P4L589"/>
<dbReference type="InterPro" id="IPR011057">
    <property type="entry name" value="Mss4-like_sf"/>
</dbReference>
<dbReference type="Pfam" id="PF04828">
    <property type="entry name" value="GFA"/>
    <property type="match status" value="1"/>
</dbReference>
<gene>
    <name evidence="6" type="ORF">K460DRAFT_370343</name>
</gene>
<comment type="caution">
    <text evidence="6">The sequence shown here is derived from an EMBL/GenBank/DDBJ whole genome shotgun (WGS) entry which is preliminary data.</text>
</comment>
<organism evidence="6 7">
    <name type="scientific">Cucurbitaria berberidis CBS 394.84</name>
    <dbReference type="NCBI Taxonomy" id="1168544"/>
    <lineage>
        <taxon>Eukaryota</taxon>
        <taxon>Fungi</taxon>
        <taxon>Dikarya</taxon>
        <taxon>Ascomycota</taxon>
        <taxon>Pezizomycotina</taxon>
        <taxon>Dothideomycetes</taxon>
        <taxon>Pleosporomycetidae</taxon>
        <taxon>Pleosporales</taxon>
        <taxon>Pleosporineae</taxon>
        <taxon>Cucurbitariaceae</taxon>
        <taxon>Cucurbitaria</taxon>
    </lineage>
</organism>
<evidence type="ECO:0000256" key="1">
    <source>
        <dbReference type="ARBA" id="ARBA00005495"/>
    </source>
</evidence>
<keyword evidence="4" id="KW-0456">Lyase</keyword>
<keyword evidence="7" id="KW-1185">Reference proteome</keyword>
<dbReference type="RefSeq" id="XP_040784938.1">
    <property type="nucleotide sequence ID" value="XM_040934141.1"/>
</dbReference>
<evidence type="ECO:0000313" key="6">
    <source>
        <dbReference type="EMBL" id="KAF1842375.1"/>
    </source>
</evidence>
<keyword evidence="2" id="KW-0479">Metal-binding</keyword>
<dbReference type="OrthoDB" id="406544at2759"/>
<evidence type="ECO:0000313" key="7">
    <source>
        <dbReference type="Proteomes" id="UP000800039"/>
    </source>
</evidence>
<dbReference type="Proteomes" id="UP000800039">
    <property type="component" value="Unassembled WGS sequence"/>
</dbReference>
<dbReference type="Gene3D" id="3.90.1590.10">
    <property type="entry name" value="glutathione-dependent formaldehyde- activating enzyme (gfa)"/>
    <property type="match status" value="1"/>
</dbReference>
<proteinExistence type="inferred from homology"/>
<evidence type="ECO:0000256" key="4">
    <source>
        <dbReference type="ARBA" id="ARBA00023239"/>
    </source>
</evidence>
<dbReference type="PANTHER" id="PTHR33337:SF33">
    <property type="entry name" value="CENP-V_GFA DOMAIN-CONTAINING PROTEIN"/>
    <property type="match status" value="1"/>
</dbReference>
<accession>A0A9P4L589</accession>
<dbReference type="PROSITE" id="PS51891">
    <property type="entry name" value="CENP_V_GFA"/>
    <property type="match status" value="1"/>
</dbReference>
<comment type="similarity">
    <text evidence="1">Belongs to the Gfa family.</text>
</comment>
<dbReference type="GeneID" id="63851392"/>
<protein>
    <recommendedName>
        <fullName evidence="5">CENP-V/GFA domain-containing protein</fullName>
    </recommendedName>
</protein>
<dbReference type="GO" id="GO:0016846">
    <property type="term" value="F:carbon-sulfur lyase activity"/>
    <property type="evidence" value="ECO:0007669"/>
    <property type="project" value="InterPro"/>
</dbReference>
<dbReference type="GO" id="GO:0046872">
    <property type="term" value="F:metal ion binding"/>
    <property type="evidence" value="ECO:0007669"/>
    <property type="project" value="UniProtKB-KW"/>
</dbReference>
<feature type="domain" description="CENP-V/GFA" evidence="5">
    <location>
        <begin position="67"/>
        <end position="191"/>
    </location>
</feature>